<feature type="region of interest" description="Disordered" evidence="1">
    <location>
        <begin position="1"/>
        <end position="36"/>
    </location>
</feature>
<gene>
    <name evidence="2" type="ORF">J2T19_001462</name>
</gene>
<reference evidence="2 3" key="1">
    <citation type="submission" date="2023-07" db="EMBL/GenBank/DDBJ databases">
        <title>Sorghum-associated microbial communities from plants grown in Nebraska, USA.</title>
        <authorList>
            <person name="Schachtman D."/>
        </authorList>
    </citation>
    <scope>NUCLEOTIDE SEQUENCE [LARGE SCALE GENOMIC DNA]</scope>
    <source>
        <strain evidence="2 3">DS1314</strain>
    </source>
</reference>
<accession>A0ABT9W9V0</accession>
<evidence type="ECO:0000313" key="2">
    <source>
        <dbReference type="EMBL" id="MDQ0170022.1"/>
    </source>
</evidence>
<dbReference type="Proteomes" id="UP001233836">
    <property type="component" value="Unassembled WGS sequence"/>
</dbReference>
<evidence type="ECO:0000313" key="3">
    <source>
        <dbReference type="Proteomes" id="UP001233836"/>
    </source>
</evidence>
<feature type="compositionally biased region" description="Polar residues" evidence="1">
    <location>
        <begin position="1"/>
        <end position="11"/>
    </location>
</feature>
<evidence type="ECO:0000256" key="1">
    <source>
        <dbReference type="SAM" id="MobiDB-lite"/>
    </source>
</evidence>
<protein>
    <submittedName>
        <fullName evidence="2">Uncharacterized protein</fullName>
    </submittedName>
</protein>
<name>A0ABT9W9V0_9BACL</name>
<organism evidence="2 3">
    <name type="scientific">Paenibacillus tundrae</name>
    <dbReference type="NCBI Taxonomy" id="528187"/>
    <lineage>
        <taxon>Bacteria</taxon>
        <taxon>Bacillati</taxon>
        <taxon>Bacillota</taxon>
        <taxon>Bacilli</taxon>
        <taxon>Bacillales</taxon>
        <taxon>Paenibacillaceae</taxon>
        <taxon>Paenibacillus</taxon>
    </lineage>
</organism>
<proteinExistence type="predicted"/>
<keyword evidence="3" id="KW-1185">Reference proteome</keyword>
<comment type="caution">
    <text evidence="2">The sequence shown here is derived from an EMBL/GenBank/DDBJ whole genome shotgun (WGS) entry which is preliminary data.</text>
</comment>
<dbReference type="EMBL" id="JAUSTI010000003">
    <property type="protein sequence ID" value="MDQ0170022.1"/>
    <property type="molecule type" value="Genomic_DNA"/>
</dbReference>
<sequence length="36" mass="3826">MPNFRSKQGSFPQACRGTSRESDAAGGEKAVKDALQ</sequence>